<comment type="catalytic activity">
    <reaction evidence="1">
        <text>1D-myo-inositol 1,3,4,5,6-pentakisphosphate + ATP = 1D-myo-inositol hexakisphosphate + ADP + H(+)</text>
        <dbReference type="Rhea" id="RHEA:20313"/>
        <dbReference type="ChEBI" id="CHEBI:15378"/>
        <dbReference type="ChEBI" id="CHEBI:30616"/>
        <dbReference type="ChEBI" id="CHEBI:57733"/>
        <dbReference type="ChEBI" id="CHEBI:58130"/>
        <dbReference type="ChEBI" id="CHEBI:456216"/>
        <dbReference type="EC" id="2.7.1.158"/>
    </reaction>
</comment>
<reference evidence="3" key="1">
    <citation type="journal article" date="2018" name="Nat. Microbiol.">
        <title>Leveraging single-cell genomics to expand the fungal tree of life.</title>
        <authorList>
            <person name="Ahrendt S.R."/>
            <person name="Quandt C.A."/>
            <person name="Ciobanu D."/>
            <person name="Clum A."/>
            <person name="Salamov A."/>
            <person name="Andreopoulos B."/>
            <person name="Cheng J.F."/>
            <person name="Woyke T."/>
            <person name="Pelin A."/>
            <person name="Henrissat B."/>
            <person name="Reynolds N.K."/>
            <person name="Benny G.L."/>
            <person name="Smith M.E."/>
            <person name="James T.Y."/>
            <person name="Grigoriev I.V."/>
        </authorList>
    </citation>
    <scope>NUCLEOTIDE SEQUENCE [LARGE SCALE GENOMIC DNA]</scope>
    <source>
        <strain evidence="3">ATCC 52028</strain>
    </source>
</reference>
<dbReference type="InterPro" id="IPR009286">
    <property type="entry name" value="Ins_P5_2-kin"/>
</dbReference>
<evidence type="ECO:0000313" key="3">
    <source>
        <dbReference type="Proteomes" id="UP000274922"/>
    </source>
</evidence>
<evidence type="ECO:0000313" key="2">
    <source>
        <dbReference type="EMBL" id="RKP03753.1"/>
    </source>
</evidence>
<gene>
    <name evidence="2" type="ORF">CXG81DRAFT_23588</name>
</gene>
<dbReference type="Pfam" id="PF06090">
    <property type="entry name" value="Ins_P5_2-kin"/>
    <property type="match status" value="1"/>
</dbReference>
<organism evidence="2 3">
    <name type="scientific">Caulochytrium protostelioides</name>
    <dbReference type="NCBI Taxonomy" id="1555241"/>
    <lineage>
        <taxon>Eukaryota</taxon>
        <taxon>Fungi</taxon>
        <taxon>Fungi incertae sedis</taxon>
        <taxon>Chytridiomycota</taxon>
        <taxon>Chytridiomycota incertae sedis</taxon>
        <taxon>Chytridiomycetes</taxon>
        <taxon>Caulochytriales</taxon>
        <taxon>Caulochytriaceae</taxon>
        <taxon>Caulochytrium</taxon>
    </lineage>
</organism>
<keyword evidence="3" id="KW-1185">Reference proteome</keyword>
<keyword evidence="1" id="KW-0067">ATP-binding</keyword>
<comment type="function">
    <text evidence="1">Phosphorylates Ins(1,3,4,5,6)P5 at position 2 to form Ins(1,2,3,4,5,6)P6 (InsP6 or phytate).</text>
</comment>
<keyword evidence="1" id="KW-0808">Transferase</keyword>
<comment type="domain">
    <text evidence="1">The EXKPK motif is conserved in inositol-pentakisphosphate 2-kinases of both family 1 and 2.</text>
</comment>
<protein>
    <recommendedName>
        <fullName evidence="1">Inositol-pentakisphosphate 2-kinase</fullName>
        <ecNumber evidence="1">2.7.1.158</ecNumber>
    </recommendedName>
</protein>
<keyword evidence="1" id="KW-0547">Nucleotide-binding</keyword>
<sequence>MPTSTMSFPSLTPAQAAAFRFLGAGNAHAVFQYHAAAVDSDDTDAALPPALIRRLLRLTLRDLAYAPRRPLPPSSPRLQDAGPLDGPSSAVIARCRSQTLFHQWVHAALPLPGGAVPPSSASADGAAAAAPRWWWLPPATIAVLAAALPSDLSRQHAPAADDSLPHEPPPVGAVAQAIDDLWTMVPRHPSVPCAPPSAPPSVGHPPVAVFELKPKWLTARLVDPPCRNCRRVLLKQAGSAAAARAAPADHCHLGLAAADDAVFQATAARVASRAVEHLDGLAGSGGGGGGGGGGGSAMAAPPVMQARALPAAWTATARWPAGAGPARRRLVRAIVTALTEHRDLWRRLAVLQDRLEAASASLLAAAADPAVDDGPLATAAATATATTWPTDPTLFMAMASLADSDAVEAMPCKYVAARKDTDDVAVALLSVRALMALRDCSFLFRFRLLNDPVAAVVGDAVEVADVVCDAVVVADIDLKPATKLAYWRDLAQQLSTLPVQDPERYVCGRFDPR</sequence>
<dbReference type="EMBL" id="ML014118">
    <property type="protein sequence ID" value="RKP03753.1"/>
    <property type="molecule type" value="Genomic_DNA"/>
</dbReference>
<dbReference type="EC" id="2.7.1.158" evidence="1"/>
<accession>A0A4P9XE21</accession>
<evidence type="ECO:0000256" key="1">
    <source>
        <dbReference type="RuleBase" id="RU364126"/>
    </source>
</evidence>
<dbReference type="GO" id="GO:0035299">
    <property type="term" value="F:inositol-1,3,4,5,6-pentakisphosphate 2-kinase activity"/>
    <property type="evidence" value="ECO:0007669"/>
    <property type="project" value="UniProtKB-EC"/>
</dbReference>
<name>A0A4P9XE21_9FUNG</name>
<dbReference type="Proteomes" id="UP000274922">
    <property type="component" value="Unassembled WGS sequence"/>
</dbReference>
<dbReference type="GO" id="GO:0005524">
    <property type="term" value="F:ATP binding"/>
    <property type="evidence" value="ECO:0007669"/>
    <property type="project" value="UniProtKB-KW"/>
</dbReference>
<dbReference type="AlphaFoldDB" id="A0A4P9XE21"/>
<keyword evidence="1" id="KW-0418">Kinase</keyword>
<proteinExistence type="predicted"/>